<dbReference type="CDD" id="cd22268">
    <property type="entry name" value="DPBB_RlpA-like"/>
    <property type="match status" value="1"/>
</dbReference>
<dbReference type="GO" id="GO:0000270">
    <property type="term" value="P:peptidoglycan metabolic process"/>
    <property type="evidence" value="ECO:0007669"/>
    <property type="project" value="UniProtKB-UniRule"/>
</dbReference>
<dbReference type="SUPFAM" id="SSF50685">
    <property type="entry name" value="Barwin-like endoglucanases"/>
    <property type="match status" value="1"/>
</dbReference>
<comment type="function">
    <text evidence="3">Lytic transglycosylase with a strong preference for naked glycan strands that lack stem peptides.</text>
</comment>
<evidence type="ECO:0000256" key="3">
    <source>
        <dbReference type="HAMAP-Rule" id="MF_02071"/>
    </source>
</evidence>
<evidence type="ECO:0000256" key="2">
    <source>
        <dbReference type="ARBA" id="ARBA00023316"/>
    </source>
</evidence>
<reference evidence="8 9" key="1">
    <citation type="submission" date="2006-01" db="EMBL/GenBank/DDBJ databases">
        <title>Complete sequence of Anaeromyxobacter dehalogenans 2CP-C.</title>
        <authorList>
            <consortium name="US DOE Joint Genome Institute"/>
            <person name="Copeland A."/>
            <person name="Lucas S."/>
            <person name="Lapidus A."/>
            <person name="Barry K."/>
            <person name="Detter J.C."/>
            <person name="Glavina T."/>
            <person name="Hammon N."/>
            <person name="Israni S."/>
            <person name="Pitluck S."/>
            <person name="Brettin T."/>
            <person name="Bruce D."/>
            <person name="Han C."/>
            <person name="Tapia R."/>
            <person name="Gilna P."/>
            <person name="Kiss H."/>
            <person name="Schmutz J."/>
            <person name="Larimer F."/>
            <person name="Land M."/>
            <person name="Kyrpides N."/>
            <person name="Anderson I."/>
            <person name="Sanford R.A."/>
            <person name="Ritalahti K.M."/>
            <person name="Thomas H.S."/>
            <person name="Kirby J.R."/>
            <person name="Zhulin I.B."/>
            <person name="Loeffler F.E."/>
            <person name="Richardson P."/>
        </authorList>
    </citation>
    <scope>NUCLEOTIDE SEQUENCE [LARGE SCALE GENOMIC DNA]</scope>
    <source>
        <strain evidence="8 9">2CP-C</strain>
    </source>
</reference>
<dbReference type="EC" id="4.2.2.-" evidence="3"/>
<evidence type="ECO:0000259" key="7">
    <source>
        <dbReference type="Pfam" id="PF03330"/>
    </source>
</evidence>
<dbReference type="PANTHER" id="PTHR34183:SF1">
    <property type="entry name" value="ENDOLYTIC PEPTIDOGLYCAN TRANSGLYCOSYLASE RLPA"/>
    <property type="match status" value="1"/>
</dbReference>
<dbReference type="Pfam" id="PF03330">
    <property type="entry name" value="DPBB_1"/>
    <property type="match status" value="1"/>
</dbReference>
<dbReference type="GO" id="GO:0005886">
    <property type="term" value="C:plasma membrane"/>
    <property type="evidence" value="ECO:0007669"/>
    <property type="project" value="UniProtKB-SubCell"/>
</dbReference>
<sequence length="145" mass="15065">MSGRALRAAAVALCAAAACAHGPAREAGGPGRGEEAPARAAEAPARPGEQVGLASYYGKRHHGRRTASGSRFDMHAMTCAHRTAPFGTRLKVTSLESGKSVVVKVTDRGPFAGGRVVDLSYAAARKLGMVEDGVVRVRVEPLEDD</sequence>
<keyword evidence="3" id="KW-1003">Cell membrane</keyword>
<keyword evidence="3" id="KW-0472">Membrane</keyword>
<evidence type="ECO:0000256" key="6">
    <source>
        <dbReference type="SAM" id="SignalP"/>
    </source>
</evidence>
<dbReference type="GO" id="GO:0008932">
    <property type="term" value="F:lytic endotransglycosylase activity"/>
    <property type="evidence" value="ECO:0007669"/>
    <property type="project" value="UniProtKB-UniRule"/>
</dbReference>
<feature type="compositionally biased region" description="Low complexity" evidence="5">
    <location>
        <begin position="38"/>
        <end position="49"/>
    </location>
</feature>
<keyword evidence="6" id="KW-0732">Signal</keyword>
<dbReference type="InterPro" id="IPR034718">
    <property type="entry name" value="RlpA"/>
</dbReference>
<feature type="domain" description="RlpA-like protein double-psi beta-barrel" evidence="7">
    <location>
        <begin position="50"/>
        <end position="139"/>
    </location>
</feature>
<dbReference type="InterPro" id="IPR036908">
    <property type="entry name" value="RlpA-like_sf"/>
</dbReference>
<comment type="subcellular location">
    <subcellularLocation>
        <location evidence="3">Cell membrane</location>
        <topology evidence="3">Lipid-anchor</topology>
    </subcellularLocation>
</comment>
<keyword evidence="3 8" id="KW-0449">Lipoprotein</keyword>
<dbReference type="InterPro" id="IPR012997">
    <property type="entry name" value="RplA"/>
</dbReference>
<dbReference type="HAMAP" id="MF_02071">
    <property type="entry name" value="RlpA"/>
    <property type="match status" value="1"/>
</dbReference>
<dbReference type="InterPro" id="IPR009009">
    <property type="entry name" value="RlpA-like_DPBB"/>
</dbReference>
<dbReference type="PROSITE" id="PS51257">
    <property type="entry name" value="PROKAR_LIPOPROTEIN"/>
    <property type="match status" value="1"/>
</dbReference>
<dbReference type="STRING" id="290397.Adeh_3972"/>
<dbReference type="HOGENOM" id="CLU_042923_7_1_7"/>
<dbReference type="Proteomes" id="UP000001935">
    <property type="component" value="Chromosome"/>
</dbReference>
<organism evidence="8 9">
    <name type="scientific">Anaeromyxobacter dehalogenans (strain 2CP-C)</name>
    <dbReference type="NCBI Taxonomy" id="290397"/>
    <lineage>
        <taxon>Bacteria</taxon>
        <taxon>Pseudomonadati</taxon>
        <taxon>Myxococcota</taxon>
        <taxon>Myxococcia</taxon>
        <taxon>Myxococcales</taxon>
        <taxon>Cystobacterineae</taxon>
        <taxon>Anaeromyxobacteraceae</taxon>
        <taxon>Anaeromyxobacter</taxon>
    </lineage>
</organism>
<dbReference type="EMBL" id="CP000251">
    <property type="protein sequence ID" value="ABC83736.1"/>
    <property type="molecule type" value="Genomic_DNA"/>
</dbReference>
<dbReference type="Gene3D" id="2.40.40.10">
    <property type="entry name" value="RlpA-like domain"/>
    <property type="match status" value="1"/>
</dbReference>
<dbReference type="NCBIfam" id="TIGR00413">
    <property type="entry name" value="rlpA"/>
    <property type="match status" value="1"/>
</dbReference>
<proteinExistence type="inferred from homology"/>
<dbReference type="RefSeq" id="WP_011423018.1">
    <property type="nucleotide sequence ID" value="NC_007760.1"/>
</dbReference>
<evidence type="ECO:0000313" key="9">
    <source>
        <dbReference type="Proteomes" id="UP000001935"/>
    </source>
</evidence>
<dbReference type="AlphaFoldDB" id="Q2IGM9"/>
<protein>
    <recommendedName>
        <fullName evidence="3">Probable endolytic peptidoglycan transglycosylase RlpA</fullName>
        <ecNumber evidence="3">4.2.2.-</ecNumber>
    </recommendedName>
</protein>
<evidence type="ECO:0000256" key="5">
    <source>
        <dbReference type="SAM" id="MobiDB-lite"/>
    </source>
</evidence>
<evidence type="ECO:0000256" key="4">
    <source>
        <dbReference type="RuleBase" id="RU003495"/>
    </source>
</evidence>
<feature type="region of interest" description="Disordered" evidence="5">
    <location>
        <begin position="24"/>
        <end position="49"/>
    </location>
</feature>
<keyword evidence="1 3" id="KW-0456">Lyase</keyword>
<dbReference type="OrthoDB" id="9779128at2"/>
<keyword evidence="3" id="KW-0564">Palmitate</keyword>
<dbReference type="KEGG" id="ade:Adeh_3972"/>
<dbReference type="GO" id="GO:0071555">
    <property type="term" value="P:cell wall organization"/>
    <property type="evidence" value="ECO:0007669"/>
    <property type="project" value="UniProtKB-KW"/>
</dbReference>
<feature type="signal peptide" evidence="6">
    <location>
        <begin position="1"/>
        <end position="20"/>
    </location>
</feature>
<dbReference type="PANTHER" id="PTHR34183">
    <property type="entry name" value="ENDOLYTIC PEPTIDOGLYCAN TRANSGLYCOSYLASE RLPA"/>
    <property type="match status" value="1"/>
</dbReference>
<keyword evidence="2 3" id="KW-0961">Cell wall biogenesis/degradation</keyword>
<evidence type="ECO:0000256" key="1">
    <source>
        <dbReference type="ARBA" id="ARBA00023239"/>
    </source>
</evidence>
<name>Q2IGM9_ANADE</name>
<gene>
    <name evidence="3" type="primary">rlpA</name>
    <name evidence="8" type="ordered locus">Adeh_3972</name>
</gene>
<dbReference type="eggNOG" id="COG0797">
    <property type="taxonomic scope" value="Bacteria"/>
</dbReference>
<accession>Q2IGM9</accession>
<feature type="chain" id="PRO_5009992498" description="Probable endolytic peptidoglycan transglycosylase RlpA" evidence="6">
    <location>
        <begin position="21"/>
        <end position="145"/>
    </location>
</feature>
<comment type="similarity">
    <text evidence="3 4">Belongs to the RlpA family.</text>
</comment>
<evidence type="ECO:0000313" key="8">
    <source>
        <dbReference type="EMBL" id="ABC83736.1"/>
    </source>
</evidence>